<accession>A0A1R2CER2</accession>
<dbReference type="PANTHER" id="PTHR46260">
    <property type="entry name" value="RING-TYPE DOMAIN-CONTAINING PROTEIN"/>
    <property type="match status" value="1"/>
</dbReference>
<comment type="caution">
    <text evidence="4">The sequence shown here is derived from an EMBL/GenBank/DDBJ whole genome shotgun (WGS) entry which is preliminary data.</text>
</comment>
<dbReference type="Gene3D" id="2.120.10.80">
    <property type="entry name" value="Kelch-type beta propeller"/>
    <property type="match status" value="1"/>
</dbReference>
<gene>
    <name evidence="4" type="ORF">SteCoe_10858</name>
</gene>
<reference evidence="4 5" key="1">
    <citation type="submission" date="2016-11" db="EMBL/GenBank/DDBJ databases">
        <title>The macronuclear genome of Stentor coeruleus: a giant cell with tiny introns.</title>
        <authorList>
            <person name="Slabodnick M."/>
            <person name="Ruby J.G."/>
            <person name="Reiff S.B."/>
            <person name="Swart E.C."/>
            <person name="Gosai S."/>
            <person name="Prabakaran S."/>
            <person name="Witkowska E."/>
            <person name="Larue G.E."/>
            <person name="Fisher S."/>
            <person name="Freeman R.M."/>
            <person name="Gunawardena J."/>
            <person name="Chu W."/>
            <person name="Stover N.A."/>
            <person name="Gregory B.D."/>
            <person name="Nowacki M."/>
            <person name="Derisi J."/>
            <person name="Roy S.W."/>
            <person name="Marshall W.F."/>
            <person name="Sood P."/>
        </authorList>
    </citation>
    <scope>NUCLEOTIDE SEQUENCE [LARGE SCALE GENOMIC DNA]</scope>
    <source>
        <strain evidence="4">WM001</strain>
    </source>
</reference>
<keyword evidence="2" id="KW-0677">Repeat</keyword>
<organism evidence="4 5">
    <name type="scientific">Stentor coeruleus</name>
    <dbReference type="NCBI Taxonomy" id="5963"/>
    <lineage>
        <taxon>Eukaryota</taxon>
        <taxon>Sar</taxon>
        <taxon>Alveolata</taxon>
        <taxon>Ciliophora</taxon>
        <taxon>Postciliodesmatophora</taxon>
        <taxon>Heterotrichea</taxon>
        <taxon>Heterotrichida</taxon>
        <taxon>Stentoridae</taxon>
        <taxon>Stentor</taxon>
    </lineage>
</organism>
<dbReference type="InterPro" id="IPR051746">
    <property type="entry name" value="Kelch_domain_containing_8"/>
</dbReference>
<evidence type="ECO:0000256" key="3">
    <source>
        <dbReference type="SAM" id="Coils"/>
    </source>
</evidence>
<evidence type="ECO:0000313" key="5">
    <source>
        <dbReference type="Proteomes" id="UP000187209"/>
    </source>
</evidence>
<keyword evidence="1" id="KW-0880">Kelch repeat</keyword>
<dbReference type="EMBL" id="MPUH01000177">
    <property type="protein sequence ID" value="OMJ87440.1"/>
    <property type="molecule type" value="Genomic_DNA"/>
</dbReference>
<dbReference type="SMART" id="SM00612">
    <property type="entry name" value="Kelch"/>
    <property type="match status" value="2"/>
</dbReference>
<dbReference type="InterPro" id="IPR006652">
    <property type="entry name" value="Kelch_1"/>
</dbReference>
<dbReference type="PANTHER" id="PTHR46260:SF3">
    <property type="entry name" value="RING-TYPE DOMAIN-CONTAINING PROTEIN"/>
    <property type="match status" value="1"/>
</dbReference>
<dbReference type="SUPFAM" id="SSF117281">
    <property type="entry name" value="Kelch motif"/>
    <property type="match status" value="1"/>
</dbReference>
<dbReference type="Proteomes" id="UP000187209">
    <property type="component" value="Unassembled WGS sequence"/>
</dbReference>
<protein>
    <recommendedName>
        <fullName evidence="6">B box-type domain-containing protein</fullName>
    </recommendedName>
</protein>
<evidence type="ECO:0000256" key="1">
    <source>
        <dbReference type="ARBA" id="ARBA00022441"/>
    </source>
</evidence>
<dbReference type="InterPro" id="IPR015915">
    <property type="entry name" value="Kelch-typ_b-propeller"/>
</dbReference>
<dbReference type="OrthoDB" id="304846at2759"/>
<name>A0A1R2CER2_9CILI</name>
<proteinExistence type="predicted"/>
<sequence>MDEKLCESCKKTSEIACFCQRLFFCSECIGKHLLLPSSTGHTPVLLDEDLIKLIDLSLTKLRKSEYEILEKAAKVELAKKTILKRIDLEVKSIDEYYTNCANSIKKIIKEIQENLNAIEINIIEKVKNNCEEMKKKLSHWIKAVESSNLEFNSVIKALSLCENLEEMEKVEILSKSLKVEDFQIEKFIIPKIHFSLDFKERSESESLSKFDDKDDTIEYSQSPTLACLLPYRQANSFSSEENEPDSFMPLRFSMNLREGLKSPESFEKSSFISESPPEKRRLLYSKTHISTKLSRPSNKTPPQALVWIDNVSECIQNYSLCNSEVETTYLSNKDQNLDGSVWCFTNEGSLILTGGIAPSARKQTLIIDHLSGYTFVAVSMYIGRYHHAAVCVGSFLYVMGGANGTALKECEKYNILTNSWTKVGNLNVAREFLAACVHRGRIYVAGGENADSIETYNTVSNRFSLLRVRLPSICRAFMVSVDDEILIFHKKKLIGFDSAKTSCVEYCDLPEDHWWTPANHIVSSKSVYFIKKGTVFRMDLGEMQLHSLVTFS</sequence>
<feature type="coiled-coil region" evidence="3">
    <location>
        <begin position="101"/>
        <end position="143"/>
    </location>
</feature>
<keyword evidence="5" id="KW-1185">Reference proteome</keyword>
<dbReference type="AlphaFoldDB" id="A0A1R2CER2"/>
<evidence type="ECO:0000313" key="4">
    <source>
        <dbReference type="EMBL" id="OMJ87440.1"/>
    </source>
</evidence>
<dbReference type="Pfam" id="PF01344">
    <property type="entry name" value="Kelch_1"/>
    <property type="match status" value="1"/>
</dbReference>
<evidence type="ECO:0008006" key="6">
    <source>
        <dbReference type="Google" id="ProtNLM"/>
    </source>
</evidence>
<keyword evidence="3" id="KW-0175">Coiled coil</keyword>
<evidence type="ECO:0000256" key="2">
    <source>
        <dbReference type="ARBA" id="ARBA00022737"/>
    </source>
</evidence>